<reference evidence="2 3" key="1">
    <citation type="submission" date="2016-12" db="EMBL/GenBank/DDBJ databases">
        <title>Thioflexothrix psekupsii D3 genome sequencing and assembly.</title>
        <authorList>
            <person name="Fomenkov A."/>
            <person name="Vincze T."/>
            <person name="Grabovich M."/>
            <person name="Anton B.P."/>
            <person name="Dubinina G."/>
            <person name="Orlova M."/>
            <person name="Belousova E."/>
            <person name="Roberts R.J."/>
        </authorList>
    </citation>
    <scope>NUCLEOTIDE SEQUENCE [LARGE SCALE GENOMIC DNA]</scope>
    <source>
        <strain evidence="2">D3</strain>
    </source>
</reference>
<keyword evidence="3" id="KW-1185">Reference proteome</keyword>
<dbReference type="CDD" id="cd02042">
    <property type="entry name" value="ParAB_family"/>
    <property type="match status" value="1"/>
</dbReference>
<dbReference type="PANTHER" id="PTHR13696:SF99">
    <property type="entry name" value="COBYRINIC ACID AC-DIAMIDE SYNTHASE"/>
    <property type="match status" value="1"/>
</dbReference>
<dbReference type="InterPro" id="IPR050678">
    <property type="entry name" value="DNA_Partitioning_ATPase"/>
</dbReference>
<evidence type="ECO:0000313" key="3">
    <source>
        <dbReference type="Proteomes" id="UP000194798"/>
    </source>
</evidence>
<dbReference type="InterPro" id="IPR025669">
    <property type="entry name" value="AAA_dom"/>
</dbReference>
<gene>
    <name evidence="2" type="ORF">TPSD3_04150</name>
</gene>
<dbReference type="InterPro" id="IPR027417">
    <property type="entry name" value="P-loop_NTPase"/>
</dbReference>
<organism evidence="2 3">
    <name type="scientific">Thioflexithrix psekupsensis</name>
    <dbReference type="NCBI Taxonomy" id="1570016"/>
    <lineage>
        <taxon>Bacteria</taxon>
        <taxon>Pseudomonadati</taxon>
        <taxon>Pseudomonadota</taxon>
        <taxon>Gammaproteobacteria</taxon>
        <taxon>Thiotrichales</taxon>
        <taxon>Thioflexithrix</taxon>
    </lineage>
</organism>
<name>A0A251XB98_9GAMM</name>
<dbReference type="OrthoDB" id="9815116at2"/>
<dbReference type="EMBL" id="MSLT01000006">
    <property type="protein sequence ID" value="OUD15711.1"/>
    <property type="molecule type" value="Genomic_DNA"/>
</dbReference>
<feature type="domain" description="AAA" evidence="1">
    <location>
        <begin position="1"/>
        <end position="211"/>
    </location>
</feature>
<protein>
    <recommendedName>
        <fullName evidence="1">AAA domain-containing protein</fullName>
    </recommendedName>
</protein>
<evidence type="ECO:0000259" key="1">
    <source>
        <dbReference type="Pfam" id="PF13614"/>
    </source>
</evidence>
<sequence length="321" mass="36378">MQVISVINYKGGVGKTTITANLAAELARRGRKVLLIDVDPQTSLTLSFVSPEDWQKKYSDTKTIRRWFKSFEDNQLPIPLKELIFSPDMVNQKLQELGAKGKVDMIASHLELINIDLELAMELSGSSLRQATKNFLKVHGRLAQGLKQLNSTDYDVVLIDCPPNFNVVTKTAIVASDHLLIPTKADYLSTLGINYLINSLNKLVEDYNEYVKYDPDNVTRQITPIILGVVFNIVQFYGGEPIAVSRDYINRVKSLKIPDYINRVKSLKIPVFDHYLRENKTLYVAAAEFGIPAILNLNLRENFGLIDFVNEFEQKLGWNIE</sequence>
<dbReference type="Gene3D" id="3.40.50.300">
    <property type="entry name" value="P-loop containing nucleotide triphosphate hydrolases"/>
    <property type="match status" value="1"/>
</dbReference>
<proteinExistence type="predicted"/>
<dbReference type="PANTHER" id="PTHR13696">
    <property type="entry name" value="P-LOOP CONTAINING NUCLEOSIDE TRIPHOSPHATE HYDROLASE"/>
    <property type="match status" value="1"/>
</dbReference>
<dbReference type="RefSeq" id="WP_086487312.1">
    <property type="nucleotide sequence ID" value="NZ_MSLT01000006.1"/>
</dbReference>
<dbReference type="Proteomes" id="UP000194798">
    <property type="component" value="Unassembled WGS sequence"/>
</dbReference>
<evidence type="ECO:0000313" key="2">
    <source>
        <dbReference type="EMBL" id="OUD15711.1"/>
    </source>
</evidence>
<accession>A0A251XB98</accession>
<comment type="caution">
    <text evidence="2">The sequence shown here is derived from an EMBL/GenBank/DDBJ whole genome shotgun (WGS) entry which is preliminary data.</text>
</comment>
<dbReference type="Pfam" id="PF13614">
    <property type="entry name" value="AAA_31"/>
    <property type="match status" value="1"/>
</dbReference>
<dbReference type="SUPFAM" id="SSF52540">
    <property type="entry name" value="P-loop containing nucleoside triphosphate hydrolases"/>
    <property type="match status" value="1"/>
</dbReference>
<dbReference type="AlphaFoldDB" id="A0A251XB98"/>